<evidence type="ECO:0000313" key="1">
    <source>
        <dbReference type="EMBL" id="KAL1504081.1"/>
    </source>
</evidence>
<organism evidence="1 2">
    <name type="scientific">Prymnesium parvum</name>
    <name type="common">Toxic golden alga</name>
    <dbReference type="NCBI Taxonomy" id="97485"/>
    <lineage>
        <taxon>Eukaryota</taxon>
        <taxon>Haptista</taxon>
        <taxon>Haptophyta</taxon>
        <taxon>Prymnesiophyceae</taxon>
        <taxon>Prymnesiales</taxon>
        <taxon>Prymnesiaceae</taxon>
        <taxon>Prymnesium</taxon>
    </lineage>
</organism>
<name>A0AB34INU1_PRYPA</name>
<accession>A0AB34INU1</accession>
<dbReference type="InterPro" id="IPR016024">
    <property type="entry name" value="ARM-type_fold"/>
</dbReference>
<dbReference type="SUPFAM" id="SSF48371">
    <property type="entry name" value="ARM repeat"/>
    <property type="match status" value="1"/>
</dbReference>
<dbReference type="AlphaFoldDB" id="A0AB34INU1"/>
<sequence length="356" mass="39245">MAWLPLLLRGEVSPNDMALQHYLSRMPTPAAACHVFTLLQTHASSLCAQAIDFAVCAFAHLARRSDGAEQVHAITAVVEHLSRLDGDVLPGNAEAQRAVLLETLRRMNRHPRLTHLVAEAVHVAHHTEHDWTRLVPAIFCRAGETIDDLVQRLDALLSRFEEDLNTCHDVERRCRAITALSRLYDRGRDLFAATPPPDLQPLAAELANCVVNSVRLDPSAKVRLAALRFCLSLAPQLEGKEVLGVLLLKVRDRQASVRAAALVGVERLHDEHERDRPPGEPPLLSRVPVADLHTLVCFGGEHAVVAKAFKSVVEWLPEGGAPLLLHQLRAAKQLHVYSPLLQRHGALLLARTIGEV</sequence>
<comment type="caution">
    <text evidence="1">The sequence shown here is derived from an EMBL/GenBank/DDBJ whole genome shotgun (WGS) entry which is preliminary data.</text>
</comment>
<dbReference type="EMBL" id="JBGBPQ010000020">
    <property type="protein sequence ID" value="KAL1504081.1"/>
    <property type="molecule type" value="Genomic_DNA"/>
</dbReference>
<proteinExistence type="predicted"/>
<keyword evidence="2" id="KW-1185">Reference proteome</keyword>
<dbReference type="InterPro" id="IPR011989">
    <property type="entry name" value="ARM-like"/>
</dbReference>
<protein>
    <submittedName>
        <fullName evidence="1">Uncharacterized protein</fullName>
    </submittedName>
</protein>
<evidence type="ECO:0000313" key="2">
    <source>
        <dbReference type="Proteomes" id="UP001515480"/>
    </source>
</evidence>
<dbReference type="Gene3D" id="1.25.10.10">
    <property type="entry name" value="Leucine-rich Repeat Variant"/>
    <property type="match status" value="1"/>
</dbReference>
<gene>
    <name evidence="1" type="ORF">AB1Y20_010491</name>
</gene>
<reference evidence="1 2" key="1">
    <citation type="journal article" date="2024" name="Science">
        <title>Giant polyketide synthase enzymes in the biosynthesis of giant marine polyether toxins.</title>
        <authorList>
            <person name="Fallon T.R."/>
            <person name="Shende V.V."/>
            <person name="Wierzbicki I.H."/>
            <person name="Pendleton A.L."/>
            <person name="Watervoot N.F."/>
            <person name="Auber R.P."/>
            <person name="Gonzalez D.J."/>
            <person name="Wisecaver J.H."/>
            <person name="Moore B.S."/>
        </authorList>
    </citation>
    <scope>NUCLEOTIDE SEQUENCE [LARGE SCALE GENOMIC DNA]</scope>
    <source>
        <strain evidence="1 2">12B1</strain>
    </source>
</reference>
<dbReference type="Proteomes" id="UP001515480">
    <property type="component" value="Unassembled WGS sequence"/>
</dbReference>